<evidence type="ECO:0000256" key="4">
    <source>
        <dbReference type="ARBA" id="ARBA00022691"/>
    </source>
</evidence>
<dbReference type="InterPro" id="IPR052190">
    <property type="entry name" value="Euk-Arch_PrmC-MTase"/>
</dbReference>
<name>A0ABX0GTT2_9ACTN</name>
<evidence type="ECO:0000313" key="6">
    <source>
        <dbReference type="EMBL" id="NHC14314.1"/>
    </source>
</evidence>
<dbReference type="Pfam" id="PF05175">
    <property type="entry name" value="MTS"/>
    <property type="match status" value="1"/>
</dbReference>
<evidence type="ECO:0000256" key="1">
    <source>
        <dbReference type="ARBA" id="ARBA00006149"/>
    </source>
</evidence>
<dbReference type="InterPro" id="IPR007848">
    <property type="entry name" value="Small_mtfrase_dom"/>
</dbReference>
<dbReference type="SUPFAM" id="SSF53335">
    <property type="entry name" value="S-adenosyl-L-methionine-dependent methyltransferases"/>
    <property type="match status" value="1"/>
</dbReference>
<accession>A0ABX0GTT2</accession>
<dbReference type="PANTHER" id="PTHR45875">
    <property type="entry name" value="METHYLTRANSFERASE N6AMT1"/>
    <property type="match status" value="1"/>
</dbReference>
<dbReference type="PANTHER" id="PTHR45875:SF1">
    <property type="entry name" value="METHYLTRANSFERASE N6AMT1"/>
    <property type="match status" value="1"/>
</dbReference>
<keyword evidence="7" id="KW-1185">Reference proteome</keyword>
<dbReference type="GO" id="GO:0032259">
    <property type="term" value="P:methylation"/>
    <property type="evidence" value="ECO:0007669"/>
    <property type="project" value="UniProtKB-KW"/>
</dbReference>
<keyword evidence="4" id="KW-0949">S-adenosyl-L-methionine</keyword>
<evidence type="ECO:0000256" key="2">
    <source>
        <dbReference type="ARBA" id="ARBA00022603"/>
    </source>
</evidence>
<evidence type="ECO:0000259" key="5">
    <source>
        <dbReference type="Pfam" id="PF05175"/>
    </source>
</evidence>
<dbReference type="PROSITE" id="PS00092">
    <property type="entry name" value="N6_MTASE"/>
    <property type="match status" value="1"/>
</dbReference>
<evidence type="ECO:0000256" key="3">
    <source>
        <dbReference type="ARBA" id="ARBA00022679"/>
    </source>
</evidence>
<sequence>MRLPGTYPAQGDTRLLAETLRRRDLATGRRVLDVGTGGGALALAAAKAGAAAVTAVDLSLRSVMTARLNSRLNRAPITVRQGDLFAPVRGERFGLVLANPPYVPAASDELPRHRQGRCWDAGRDGRAVLDRICADVGDVLAEDGVLLLTHSALADERLTVERLKQAGLEASVVQRALEPFGPVMRKRADMLAARGLVEPGQQHEELVVIEARRPALVEVDVRRPAGAEAAAGAERAA</sequence>
<dbReference type="InterPro" id="IPR002052">
    <property type="entry name" value="DNA_methylase_N6_adenine_CS"/>
</dbReference>
<dbReference type="NCBIfam" id="TIGR00537">
    <property type="entry name" value="hemK_rel_arch"/>
    <property type="match status" value="1"/>
</dbReference>
<evidence type="ECO:0000313" key="7">
    <source>
        <dbReference type="Proteomes" id="UP000800981"/>
    </source>
</evidence>
<organism evidence="6 7">
    <name type="scientific">Motilibacter deserti</name>
    <dbReference type="NCBI Taxonomy" id="2714956"/>
    <lineage>
        <taxon>Bacteria</taxon>
        <taxon>Bacillati</taxon>
        <taxon>Actinomycetota</taxon>
        <taxon>Actinomycetes</taxon>
        <taxon>Motilibacterales</taxon>
        <taxon>Motilibacteraceae</taxon>
        <taxon>Motilibacter</taxon>
    </lineage>
</organism>
<comment type="similarity">
    <text evidence="1">Belongs to the eukaryotic/archaeal PrmC-related family.</text>
</comment>
<dbReference type="Proteomes" id="UP000800981">
    <property type="component" value="Unassembled WGS sequence"/>
</dbReference>
<gene>
    <name evidence="6" type="ORF">G9H71_11045</name>
</gene>
<reference evidence="6 7" key="1">
    <citation type="submission" date="2020-03" db="EMBL/GenBank/DDBJ databases">
        <title>Two novel Motilibacter sp.</title>
        <authorList>
            <person name="Liu S."/>
        </authorList>
    </citation>
    <scope>NUCLEOTIDE SEQUENCE [LARGE SCALE GENOMIC DNA]</scope>
    <source>
        <strain evidence="6 7">E257</strain>
    </source>
</reference>
<dbReference type="GO" id="GO:0008168">
    <property type="term" value="F:methyltransferase activity"/>
    <property type="evidence" value="ECO:0007669"/>
    <property type="project" value="UniProtKB-KW"/>
</dbReference>
<dbReference type="Gene3D" id="3.40.50.150">
    <property type="entry name" value="Vaccinia Virus protein VP39"/>
    <property type="match status" value="1"/>
</dbReference>
<dbReference type="InterPro" id="IPR029063">
    <property type="entry name" value="SAM-dependent_MTases_sf"/>
</dbReference>
<dbReference type="EMBL" id="JAANNP010000005">
    <property type="protein sequence ID" value="NHC14314.1"/>
    <property type="molecule type" value="Genomic_DNA"/>
</dbReference>
<dbReference type="InterPro" id="IPR004557">
    <property type="entry name" value="PrmC-related"/>
</dbReference>
<comment type="caution">
    <text evidence="6">The sequence shown here is derived from an EMBL/GenBank/DDBJ whole genome shotgun (WGS) entry which is preliminary data.</text>
</comment>
<keyword evidence="3" id="KW-0808">Transferase</keyword>
<feature type="domain" description="Methyltransferase small" evidence="5">
    <location>
        <begin position="13"/>
        <end position="103"/>
    </location>
</feature>
<keyword evidence="2 6" id="KW-0489">Methyltransferase</keyword>
<proteinExistence type="inferred from homology"/>
<dbReference type="RefSeq" id="WP_166281836.1">
    <property type="nucleotide sequence ID" value="NZ_JAANNP010000005.1"/>
</dbReference>
<protein>
    <submittedName>
        <fullName evidence="6">Methyltransferase</fullName>
    </submittedName>
</protein>